<reference evidence="2" key="1">
    <citation type="journal article" date="2014" name="Front. Microbiol.">
        <title>High frequency of phylogenetically diverse reductive dehalogenase-homologous genes in deep subseafloor sedimentary metagenomes.</title>
        <authorList>
            <person name="Kawai M."/>
            <person name="Futagami T."/>
            <person name="Toyoda A."/>
            <person name="Takaki Y."/>
            <person name="Nishi S."/>
            <person name="Hori S."/>
            <person name="Arai W."/>
            <person name="Tsubouchi T."/>
            <person name="Morono Y."/>
            <person name="Uchiyama I."/>
            <person name="Ito T."/>
            <person name="Fujiyama A."/>
            <person name="Inagaki F."/>
            <person name="Takami H."/>
        </authorList>
    </citation>
    <scope>NUCLEOTIDE SEQUENCE</scope>
    <source>
        <strain evidence="2">Expedition CK06-06</strain>
    </source>
</reference>
<name>X1MX79_9ZZZZ</name>
<dbReference type="Pfam" id="PF21360">
    <property type="entry name" value="PylC-like_N"/>
    <property type="match status" value="1"/>
</dbReference>
<feature type="domain" description="PylC N-terminal" evidence="1">
    <location>
        <begin position="13"/>
        <end position="112"/>
    </location>
</feature>
<organism evidence="2">
    <name type="scientific">marine sediment metagenome</name>
    <dbReference type="NCBI Taxonomy" id="412755"/>
    <lineage>
        <taxon>unclassified sequences</taxon>
        <taxon>metagenomes</taxon>
        <taxon>ecological metagenomes</taxon>
    </lineage>
</organism>
<dbReference type="AlphaFoldDB" id="X1MX79"/>
<comment type="caution">
    <text evidence="2">The sequence shown here is derived from an EMBL/GenBank/DDBJ whole genome shotgun (WGS) entry which is preliminary data.</text>
</comment>
<dbReference type="EMBL" id="BARV01022666">
    <property type="protein sequence ID" value="GAI22611.1"/>
    <property type="molecule type" value="Genomic_DNA"/>
</dbReference>
<protein>
    <recommendedName>
        <fullName evidence="1">PylC N-terminal domain-containing protein</fullName>
    </recommendedName>
</protein>
<gene>
    <name evidence="2" type="ORF">S06H3_37321</name>
</gene>
<dbReference type="Gene3D" id="3.40.50.20">
    <property type="match status" value="1"/>
</dbReference>
<dbReference type="InterPro" id="IPR048764">
    <property type="entry name" value="PylC_N"/>
</dbReference>
<accession>X1MX79</accession>
<evidence type="ECO:0000313" key="2">
    <source>
        <dbReference type="EMBL" id="GAI22611.1"/>
    </source>
</evidence>
<evidence type="ECO:0000259" key="1">
    <source>
        <dbReference type="Pfam" id="PF21360"/>
    </source>
</evidence>
<feature type="non-terminal residue" evidence="2">
    <location>
        <position position="118"/>
    </location>
</feature>
<proteinExistence type="predicted"/>
<sequence>MAKSKYAVDNLIVLFTCIGRRVSLLNSFRRSARELKINAKFLGTDTTELSSALQLCDKGLLVKPITHANYIKQLLTIAKTNKVKLLVPTVDLDLKLLARNKPKFAAMGCRVLVSTPDV</sequence>